<feature type="domain" description="Calcineurin-like phosphoesterase" evidence="3">
    <location>
        <begin position="1"/>
        <end position="147"/>
    </location>
</feature>
<evidence type="ECO:0000256" key="2">
    <source>
        <dbReference type="RuleBase" id="RU362039"/>
    </source>
</evidence>
<dbReference type="RefSeq" id="WP_204784595.1">
    <property type="nucleotide sequence ID" value="NZ_CALVGD010000016.1"/>
</dbReference>
<keyword evidence="2" id="KW-0479">Metal-binding</keyword>
<comment type="caution">
    <text evidence="4">The sequence shown here is derived from an EMBL/GenBank/DDBJ whole genome shotgun (WGS) entry which is preliminary data.</text>
</comment>
<comment type="cofactor">
    <cofactor evidence="2">
        <name>a divalent metal cation</name>
        <dbReference type="ChEBI" id="CHEBI:60240"/>
    </cofactor>
</comment>
<comment type="similarity">
    <text evidence="1 2">Belongs to the metallophosphoesterase superfamily. YfcE family.</text>
</comment>
<accession>A0ABS2GV81</accession>
<dbReference type="Proteomes" id="UP000785625">
    <property type="component" value="Unassembled WGS sequence"/>
</dbReference>
<evidence type="ECO:0000259" key="3">
    <source>
        <dbReference type="Pfam" id="PF12850"/>
    </source>
</evidence>
<dbReference type="InterPro" id="IPR029052">
    <property type="entry name" value="Metallo-depent_PP-like"/>
</dbReference>
<organism evidence="4 5">
    <name type="scientific">Limosilactobacillus coleohominis</name>
    <dbReference type="NCBI Taxonomy" id="181675"/>
    <lineage>
        <taxon>Bacteria</taxon>
        <taxon>Bacillati</taxon>
        <taxon>Bacillota</taxon>
        <taxon>Bacilli</taxon>
        <taxon>Lactobacillales</taxon>
        <taxon>Lactobacillaceae</taxon>
        <taxon>Limosilactobacillus</taxon>
    </lineage>
</organism>
<gene>
    <name evidence="4" type="ORF">H5975_01560</name>
</gene>
<dbReference type="PANTHER" id="PTHR11124">
    <property type="entry name" value="VACUOLAR SORTING PROTEIN VPS29"/>
    <property type="match status" value="1"/>
</dbReference>
<dbReference type="InterPro" id="IPR000979">
    <property type="entry name" value="Phosphodiesterase_MJ0936/Vps29"/>
</dbReference>
<dbReference type="Gene3D" id="3.60.21.10">
    <property type="match status" value="1"/>
</dbReference>
<protein>
    <recommendedName>
        <fullName evidence="2">Phosphoesterase</fullName>
        <ecNumber evidence="2">3.1.4.-</ecNumber>
    </recommendedName>
</protein>
<dbReference type="InterPro" id="IPR024654">
    <property type="entry name" value="Calcineurin-like_PHP_lpxH"/>
</dbReference>
<evidence type="ECO:0000256" key="1">
    <source>
        <dbReference type="ARBA" id="ARBA00008950"/>
    </source>
</evidence>
<proteinExistence type="inferred from homology"/>
<sequence>MKILLVSDNHGDDQILKSIDAAFKLKVDQLFHCGDSNLSSSVSPMRDFQTVLGNTDQKLDYPKVITQKIDNQNVTVTHGHLFQVGMTMTPLLLLAKETKADIVAYGHTHQLAVAMDDNCLFINPGSISYPRGEYAQIGGTFAVVDATQEHFDVQYFDRNLQPIPELKFGFARAHE</sequence>
<dbReference type="NCBIfam" id="TIGR00040">
    <property type="entry name" value="yfcE"/>
    <property type="match status" value="1"/>
</dbReference>
<dbReference type="Pfam" id="PF12850">
    <property type="entry name" value="Metallophos_2"/>
    <property type="match status" value="1"/>
</dbReference>
<name>A0ABS2GV81_9LACO</name>
<dbReference type="EMBL" id="JACJKU010000008">
    <property type="protein sequence ID" value="MBM6940185.1"/>
    <property type="molecule type" value="Genomic_DNA"/>
</dbReference>
<keyword evidence="5" id="KW-1185">Reference proteome</keyword>
<reference evidence="4 5" key="1">
    <citation type="journal article" date="2021" name="Sci. Rep.">
        <title>The distribution of antibiotic resistance genes in chicken gut microbiota commensals.</title>
        <authorList>
            <person name="Juricova H."/>
            <person name="Matiasovicova J."/>
            <person name="Kubasova T."/>
            <person name="Cejkova D."/>
            <person name="Rychlik I."/>
        </authorList>
    </citation>
    <scope>NUCLEOTIDE SEQUENCE [LARGE SCALE GENOMIC DNA]</scope>
    <source>
        <strain evidence="4 5">An574</strain>
    </source>
</reference>
<evidence type="ECO:0000313" key="5">
    <source>
        <dbReference type="Proteomes" id="UP000785625"/>
    </source>
</evidence>
<dbReference type="SUPFAM" id="SSF56300">
    <property type="entry name" value="Metallo-dependent phosphatases"/>
    <property type="match status" value="1"/>
</dbReference>
<evidence type="ECO:0000313" key="4">
    <source>
        <dbReference type="EMBL" id="MBM6940185.1"/>
    </source>
</evidence>
<dbReference type="EC" id="3.1.4.-" evidence="2"/>